<evidence type="ECO:0000313" key="1">
    <source>
        <dbReference type="EMBL" id="MCJ8744445.1"/>
    </source>
</evidence>
<keyword evidence="2" id="KW-1185">Reference proteome</keyword>
<dbReference type="EMBL" id="CM040994">
    <property type="protein sequence ID" value="MCJ8744445.1"/>
    <property type="molecule type" value="Genomic_DNA"/>
</dbReference>
<evidence type="ECO:0000313" key="2">
    <source>
        <dbReference type="Proteomes" id="UP000830395"/>
    </source>
</evidence>
<gene>
    <name evidence="1" type="ORF">PDJAM_G00118790</name>
</gene>
<organism evidence="1 2">
    <name type="scientific">Pangasius djambal</name>
    <dbReference type="NCBI Taxonomy" id="1691987"/>
    <lineage>
        <taxon>Eukaryota</taxon>
        <taxon>Metazoa</taxon>
        <taxon>Chordata</taxon>
        <taxon>Craniata</taxon>
        <taxon>Vertebrata</taxon>
        <taxon>Euteleostomi</taxon>
        <taxon>Actinopterygii</taxon>
        <taxon>Neopterygii</taxon>
        <taxon>Teleostei</taxon>
        <taxon>Ostariophysi</taxon>
        <taxon>Siluriformes</taxon>
        <taxon>Pangasiidae</taxon>
        <taxon>Pangasius</taxon>
    </lineage>
</organism>
<proteinExistence type="predicted"/>
<dbReference type="Proteomes" id="UP000830395">
    <property type="component" value="Chromosome 20"/>
</dbReference>
<accession>A0ACC5Z8N0</accession>
<comment type="caution">
    <text evidence="1">The sequence shown here is derived from an EMBL/GenBank/DDBJ whole genome shotgun (WGS) entry which is preliminary data.</text>
</comment>
<protein>
    <submittedName>
        <fullName evidence="1">Uncharacterized protein</fullName>
    </submittedName>
</protein>
<reference evidence="1" key="1">
    <citation type="submission" date="2020-02" db="EMBL/GenBank/DDBJ databases">
        <title>Genome sequencing of the panga catfish, Pangasius djambal.</title>
        <authorList>
            <person name="Wen M."/>
            <person name="Zahm M."/>
            <person name="Roques C."/>
            <person name="Cabau C."/>
            <person name="Klopp C."/>
            <person name="Donnadieu C."/>
            <person name="Jouanno E."/>
            <person name="Avarre J.-C."/>
            <person name="Campet M."/>
            <person name="Ha T."/>
            <person name="Dugue R."/>
            <person name="Lampietro C."/>
            <person name="Louis A."/>
            <person name="Herpin A."/>
            <person name="Echchiki A."/>
            <person name="Berthelot C."/>
            <person name="Parey E."/>
            <person name="Roest-Crollius H."/>
            <person name="Braasch I."/>
            <person name="Postlethwait J.H."/>
            <person name="Bobe J."/>
            <person name="Montfort J."/>
            <person name="Bouchez O."/>
            <person name="Begum T."/>
            <person name="Schartl M."/>
            <person name="Gustiano R."/>
            <person name="Guiguen Y."/>
        </authorList>
    </citation>
    <scope>NUCLEOTIDE SEQUENCE</scope>
    <source>
        <strain evidence="1">Pdj_M5554</strain>
    </source>
</reference>
<name>A0ACC5Z8N0_9TELE</name>
<sequence length="268" mass="30098">MLYRLWEDGKVGSLDDPLEKYVENFTIKNPLGKTKNSELKYVTDGLIFLDSSEVQIRSSSVTLRRMASHLSVDLYHFLPCLLAIRCVTQQSERIKYSREKVEEKLDTDLASYCALLSLTSARTAFYKEKLETSAQDLCKLHNIISSLLNPPASPAPSSLTADFATFYDEKIEKICQSFTFTSTPTLHTEDSPSPLLAHFSKLATEEILQVILSCNPTTCPLDQIPSTMLQTISQDLLPFITSYMDAVTNRIQNSKGYSYPEETHSGSL</sequence>